<evidence type="ECO:0000256" key="1">
    <source>
        <dbReference type="SAM" id="Phobius"/>
    </source>
</evidence>
<dbReference type="GO" id="GO:0006874">
    <property type="term" value="P:intracellular calcium ion homeostasis"/>
    <property type="evidence" value="ECO:0007669"/>
    <property type="project" value="TreeGrafter"/>
</dbReference>
<keyword evidence="1" id="KW-0472">Membrane</keyword>
<dbReference type="GO" id="GO:0005783">
    <property type="term" value="C:endoplasmic reticulum"/>
    <property type="evidence" value="ECO:0007669"/>
    <property type="project" value="TreeGrafter"/>
</dbReference>
<name>A0A0N5AUX5_9BILA</name>
<dbReference type="Proteomes" id="UP000046393">
    <property type="component" value="Unplaced"/>
</dbReference>
<dbReference type="STRING" id="451379.A0A0N5AUX5"/>
<feature type="transmembrane region" description="Helical" evidence="1">
    <location>
        <begin position="116"/>
        <end position="138"/>
    </location>
</feature>
<reference evidence="3" key="1">
    <citation type="submission" date="2017-02" db="UniProtKB">
        <authorList>
            <consortium name="WormBaseParasite"/>
        </authorList>
    </citation>
    <scope>IDENTIFICATION</scope>
</reference>
<organism evidence="2 3">
    <name type="scientific">Syphacia muris</name>
    <dbReference type="NCBI Taxonomy" id="451379"/>
    <lineage>
        <taxon>Eukaryota</taxon>
        <taxon>Metazoa</taxon>
        <taxon>Ecdysozoa</taxon>
        <taxon>Nematoda</taxon>
        <taxon>Chromadorea</taxon>
        <taxon>Rhabditida</taxon>
        <taxon>Spirurina</taxon>
        <taxon>Oxyuridomorpha</taxon>
        <taxon>Oxyuroidea</taxon>
        <taxon>Oxyuridae</taxon>
        <taxon>Syphacia</taxon>
    </lineage>
</organism>
<dbReference type="InterPro" id="IPR019396">
    <property type="entry name" value="TM_Fragile-X-F-assoc"/>
</dbReference>
<proteinExistence type="predicted"/>
<protein>
    <submittedName>
        <fullName evidence="3">Transmembrane protein</fullName>
    </submittedName>
</protein>
<keyword evidence="2" id="KW-1185">Reference proteome</keyword>
<feature type="transmembrane region" description="Helical" evidence="1">
    <location>
        <begin position="150"/>
        <end position="171"/>
    </location>
</feature>
<dbReference type="PANTHER" id="PTHR13568">
    <property type="entry name" value="FAM11A, B PROTEIN"/>
    <property type="match status" value="1"/>
</dbReference>
<dbReference type="PANTHER" id="PTHR13568:SF9">
    <property type="entry name" value="TRANSMEMBRANE PROTEIN 203"/>
    <property type="match status" value="1"/>
</dbReference>
<keyword evidence="1" id="KW-0812">Transmembrane</keyword>
<dbReference type="AlphaFoldDB" id="A0A0N5AUX5"/>
<feature type="transmembrane region" description="Helical" evidence="1">
    <location>
        <begin position="77"/>
        <end position="104"/>
    </location>
</feature>
<evidence type="ECO:0000313" key="2">
    <source>
        <dbReference type="Proteomes" id="UP000046393"/>
    </source>
</evidence>
<feature type="transmembrane region" description="Helical" evidence="1">
    <location>
        <begin position="43"/>
        <end position="65"/>
    </location>
</feature>
<evidence type="ECO:0000313" key="3">
    <source>
        <dbReference type="WBParaSite" id="SMUV_0000867201-mRNA-1"/>
    </source>
</evidence>
<dbReference type="WBParaSite" id="SMUV_0000867201-mRNA-1">
    <property type="protein sequence ID" value="SMUV_0000867201-mRNA-1"/>
    <property type="gene ID" value="SMUV_0000867201"/>
</dbReference>
<sequence>MNCRRCMEKRNFQKVCCPTKLSAQMFRLRYVSVMLSMPEIIRWLNISVLEIWQQCIGIFLATVLLTLKLEFYPSISYWHVFVPLFGATVLNAYFLFIVLVRTIVEEDDYKEAVARYWLSYVRIFSIACFEVSLAYKITSELEHADTAVRSSYGVVFLPIWVLMGALCFQACKML</sequence>
<keyword evidence="1" id="KW-1133">Transmembrane helix</keyword>
<accession>A0A0N5AUX5</accession>